<proteinExistence type="predicted"/>
<keyword evidence="3" id="KW-0597">Phosphoprotein</keyword>
<dbReference type="Pfam" id="PF07568">
    <property type="entry name" value="HisKA_2"/>
    <property type="match status" value="1"/>
</dbReference>
<dbReference type="eggNOG" id="COG3920">
    <property type="taxonomic scope" value="Bacteria"/>
</dbReference>
<dbReference type="Gene3D" id="3.30.565.10">
    <property type="entry name" value="Histidine kinase-like ATPase, C-terminal domain"/>
    <property type="match status" value="1"/>
</dbReference>
<keyword evidence="4" id="KW-0808">Transferase</keyword>
<dbReference type="PANTHER" id="PTHR41523">
    <property type="entry name" value="TWO-COMPONENT SYSTEM SENSOR PROTEIN"/>
    <property type="match status" value="1"/>
</dbReference>
<dbReference type="PANTHER" id="PTHR41523:SF8">
    <property type="entry name" value="ETHYLENE RESPONSE SENSOR PROTEIN"/>
    <property type="match status" value="1"/>
</dbReference>
<evidence type="ECO:0000256" key="7">
    <source>
        <dbReference type="ARBA" id="ARBA00022840"/>
    </source>
</evidence>
<evidence type="ECO:0000256" key="4">
    <source>
        <dbReference type="ARBA" id="ARBA00022679"/>
    </source>
</evidence>
<accession>E1R2U1</accession>
<dbReference type="AlphaFoldDB" id="E1R2U1"/>
<evidence type="ECO:0000256" key="6">
    <source>
        <dbReference type="ARBA" id="ARBA00022777"/>
    </source>
</evidence>
<feature type="domain" description="Signal transduction histidine kinase subgroup 2 dimerisation and phosphoacceptor" evidence="9">
    <location>
        <begin position="393"/>
        <end position="463"/>
    </location>
</feature>
<keyword evidence="8" id="KW-0812">Transmembrane</keyword>
<sequence length="575" mass="64770">MRRLKQGTRFGGLGKIMFLPFFLLLFLGLMSSWALYLSSAHRVVAELIDQVARDTAQTTIRELQDLFEYARTITIVNASNFSFLENSAEIDSFSFQNTFYHQLLSADSLAIIALAFSDGEYMEAQRLGPNNLRIGRAGKQTNGSLEFYRIDEEGKMEFTNMISDYDPRQRPWYKNAQSAGHQVWSRPYSLYSSEVPAISSAIPFQGKDGRKGVVATAVTFDGLSTFLSSALDEKKGYIEVIDDTGKTIASSAPKEEGGTHTEKKTIIIQQTLSMSGFPEWRVRVFLNESAFTTPLKKADQKTVIVLIFLLLLFTFVSGIIISAVTKPIRELEQIVRHIDPANPQVSREIFKIARQKGEIASLAESFFNMAIRIKKNYGELQQNLREKELLLQEVHHRVKNNLQIISSLLCLQADEVNDLADRYTIIQCQRRIQTMAYVHEAAYATRTYTEIEIGDYLRMICGSAGAHHITLSAEPEGQRLPLDKAIPCGLIVNELISLMIGRYENHREKAKIKVSFTRNSDTYILSVWDKTAPHSTLSKSGTLSRDLIKSLASQLRGTMTSNQEEGVQFIVIFPA</sequence>
<keyword evidence="5" id="KW-0547">Nucleotide-binding</keyword>
<dbReference type="Gene3D" id="6.10.340.10">
    <property type="match status" value="1"/>
</dbReference>
<keyword evidence="8" id="KW-1133">Transmembrane helix</keyword>
<gene>
    <name evidence="10" type="ordered locus">Spirs_1246</name>
</gene>
<evidence type="ECO:0000313" key="10">
    <source>
        <dbReference type="EMBL" id="ADK80373.1"/>
    </source>
</evidence>
<feature type="transmembrane region" description="Helical" evidence="8">
    <location>
        <begin position="303"/>
        <end position="324"/>
    </location>
</feature>
<name>E1R2U1_SEDSS</name>
<dbReference type="GO" id="GO:0004673">
    <property type="term" value="F:protein histidine kinase activity"/>
    <property type="evidence" value="ECO:0007669"/>
    <property type="project" value="UniProtKB-EC"/>
</dbReference>
<keyword evidence="7" id="KW-0067">ATP-binding</keyword>
<evidence type="ECO:0000259" key="9">
    <source>
        <dbReference type="Pfam" id="PF07568"/>
    </source>
</evidence>
<keyword evidence="8" id="KW-0472">Membrane</keyword>
<dbReference type="HOGENOM" id="CLU_473989_0_0_12"/>
<comment type="catalytic activity">
    <reaction evidence="1">
        <text>ATP + protein L-histidine = ADP + protein N-phospho-L-histidine.</text>
        <dbReference type="EC" id="2.7.13.3"/>
    </reaction>
</comment>
<dbReference type="STRING" id="573413.Spirs_1246"/>
<dbReference type="GO" id="GO:0005524">
    <property type="term" value="F:ATP binding"/>
    <property type="evidence" value="ECO:0007669"/>
    <property type="project" value="UniProtKB-KW"/>
</dbReference>
<organism evidence="10 11">
    <name type="scientific">Sediminispirochaeta smaragdinae (strain DSM 11293 / JCM 15392 / SEBR 4228)</name>
    <name type="common">Spirochaeta smaragdinae</name>
    <dbReference type="NCBI Taxonomy" id="573413"/>
    <lineage>
        <taxon>Bacteria</taxon>
        <taxon>Pseudomonadati</taxon>
        <taxon>Spirochaetota</taxon>
        <taxon>Spirochaetia</taxon>
        <taxon>Spirochaetales</taxon>
        <taxon>Spirochaetaceae</taxon>
        <taxon>Sediminispirochaeta</taxon>
    </lineage>
</organism>
<evidence type="ECO:0000256" key="3">
    <source>
        <dbReference type="ARBA" id="ARBA00022553"/>
    </source>
</evidence>
<evidence type="ECO:0000256" key="2">
    <source>
        <dbReference type="ARBA" id="ARBA00012438"/>
    </source>
</evidence>
<evidence type="ECO:0000256" key="1">
    <source>
        <dbReference type="ARBA" id="ARBA00000085"/>
    </source>
</evidence>
<evidence type="ECO:0000256" key="5">
    <source>
        <dbReference type="ARBA" id="ARBA00022741"/>
    </source>
</evidence>
<dbReference type="Gene3D" id="3.30.450.20">
    <property type="entry name" value="PAS domain"/>
    <property type="match status" value="2"/>
</dbReference>
<dbReference type="EC" id="2.7.13.3" evidence="2"/>
<dbReference type="CDD" id="cd12913">
    <property type="entry name" value="PDC1_MCP_like"/>
    <property type="match status" value="1"/>
</dbReference>
<dbReference type="Proteomes" id="UP000002318">
    <property type="component" value="Chromosome"/>
</dbReference>
<dbReference type="InterPro" id="IPR036890">
    <property type="entry name" value="HATPase_C_sf"/>
</dbReference>
<evidence type="ECO:0000313" key="11">
    <source>
        <dbReference type="Proteomes" id="UP000002318"/>
    </source>
</evidence>
<dbReference type="EMBL" id="CP002116">
    <property type="protein sequence ID" value="ADK80373.1"/>
    <property type="molecule type" value="Genomic_DNA"/>
</dbReference>
<evidence type="ECO:0000256" key="8">
    <source>
        <dbReference type="SAM" id="Phobius"/>
    </source>
</evidence>
<dbReference type="InterPro" id="IPR011495">
    <property type="entry name" value="Sig_transdc_His_kin_sub2_dim/P"/>
</dbReference>
<dbReference type="OrthoDB" id="9767435at2"/>
<keyword evidence="11" id="KW-1185">Reference proteome</keyword>
<dbReference type="KEGG" id="ssm:Spirs_1246"/>
<dbReference type="Pfam" id="PF22673">
    <property type="entry name" value="MCP-like_PDC_1"/>
    <property type="match status" value="1"/>
</dbReference>
<protein>
    <recommendedName>
        <fullName evidence="2">histidine kinase</fullName>
        <ecNumber evidence="2">2.7.13.3</ecNumber>
    </recommendedName>
</protein>
<keyword evidence="6 10" id="KW-0418">Kinase</keyword>
<reference evidence="10 11" key="1">
    <citation type="journal article" date="2010" name="Stand. Genomic Sci.">
        <title>Complete genome sequence of Spirochaeta smaragdinae type strain (SEBR 4228).</title>
        <authorList>
            <person name="Mavromatis K."/>
            <person name="Yasawong M."/>
            <person name="Chertkov O."/>
            <person name="Lapidus A."/>
            <person name="Lucas S."/>
            <person name="Nolan M."/>
            <person name="Del Rio T.G."/>
            <person name="Tice H."/>
            <person name="Cheng J.F."/>
            <person name="Pitluck S."/>
            <person name="Liolios K."/>
            <person name="Ivanova N."/>
            <person name="Tapia R."/>
            <person name="Han C."/>
            <person name="Bruce D."/>
            <person name="Goodwin L."/>
            <person name="Pati A."/>
            <person name="Chen A."/>
            <person name="Palaniappan K."/>
            <person name="Land M."/>
            <person name="Hauser L."/>
            <person name="Chang Y.J."/>
            <person name="Jeffries C.D."/>
            <person name="Detter J.C."/>
            <person name="Rohde M."/>
            <person name="Brambilla E."/>
            <person name="Spring S."/>
            <person name="Goker M."/>
            <person name="Sikorski J."/>
            <person name="Woyke T."/>
            <person name="Bristow J."/>
            <person name="Eisen J.A."/>
            <person name="Markowitz V."/>
            <person name="Hugenholtz P."/>
            <person name="Klenk H.P."/>
            <person name="Kyrpides N.C."/>
        </authorList>
    </citation>
    <scope>NUCLEOTIDE SEQUENCE [LARGE SCALE GENOMIC DNA]</scope>
    <source>
        <strain evidence="11">DSM 11293 / JCM 15392 / SEBR 4228</strain>
    </source>
</reference>